<dbReference type="SUPFAM" id="SSF53187">
    <property type="entry name" value="Zn-dependent exopeptidases"/>
    <property type="match status" value="1"/>
</dbReference>
<dbReference type="Pfam" id="PF01546">
    <property type="entry name" value="Peptidase_M20"/>
    <property type="match status" value="1"/>
</dbReference>
<dbReference type="EMBL" id="BAHD01000052">
    <property type="protein sequence ID" value="GAB96913.1"/>
    <property type="molecule type" value="Genomic_DNA"/>
</dbReference>
<dbReference type="GO" id="GO:0006508">
    <property type="term" value="P:proteolysis"/>
    <property type="evidence" value="ECO:0007669"/>
    <property type="project" value="UniProtKB-KW"/>
</dbReference>
<evidence type="ECO:0000313" key="6">
    <source>
        <dbReference type="Proteomes" id="UP000008366"/>
    </source>
</evidence>
<keyword evidence="3" id="KW-0378">Hydrolase</keyword>
<dbReference type="Gene3D" id="3.30.70.360">
    <property type="match status" value="1"/>
</dbReference>
<protein>
    <submittedName>
        <fullName evidence="5">Putative dipeptidase</fullName>
    </submittedName>
</protein>
<proteinExistence type="predicted"/>
<evidence type="ECO:0000313" key="5">
    <source>
        <dbReference type="EMBL" id="GAB96913.1"/>
    </source>
</evidence>
<feature type="domain" description="Peptidase M20 dimerisation" evidence="4">
    <location>
        <begin position="207"/>
        <end position="355"/>
    </location>
</feature>
<evidence type="ECO:0000256" key="2">
    <source>
        <dbReference type="ARBA" id="ARBA00022723"/>
    </source>
</evidence>
<dbReference type="AlphaFoldDB" id="K6VL26"/>
<comment type="caution">
    <text evidence="5">The sequence shown here is derived from an EMBL/GenBank/DDBJ whole genome shotgun (WGS) entry which is preliminary data.</text>
</comment>
<keyword evidence="2" id="KW-0479">Metal-binding</keyword>
<dbReference type="InterPro" id="IPR011650">
    <property type="entry name" value="Peptidase_M20_dimer"/>
</dbReference>
<name>K6VL26_9MICO</name>
<dbReference type="PANTHER" id="PTHR43270">
    <property type="entry name" value="BETA-ALA-HIS DIPEPTIDASE"/>
    <property type="match status" value="1"/>
</dbReference>
<dbReference type="GO" id="GO:0008233">
    <property type="term" value="F:peptidase activity"/>
    <property type="evidence" value="ECO:0007669"/>
    <property type="project" value="UniProtKB-KW"/>
</dbReference>
<evidence type="ECO:0000256" key="3">
    <source>
        <dbReference type="ARBA" id="ARBA00022801"/>
    </source>
</evidence>
<reference evidence="5 6" key="1">
    <citation type="submission" date="2012-08" db="EMBL/GenBank/DDBJ databases">
        <title>Whole genome shotgun sequence of Kineosphaera limosa NBRC 100340.</title>
        <authorList>
            <person name="Yoshida I."/>
            <person name="Isaki S."/>
            <person name="Hosoyama A."/>
            <person name="Tsuchikane K."/>
            <person name="Katsumata H."/>
            <person name="Ando Y."/>
            <person name="Ohji S."/>
            <person name="Hamada M."/>
            <person name="Tamura T."/>
            <person name="Yamazoe A."/>
            <person name="Yamazaki S."/>
            <person name="Fujita N."/>
        </authorList>
    </citation>
    <scope>NUCLEOTIDE SEQUENCE [LARGE SCALE GENOMIC DNA]</scope>
    <source>
        <strain evidence="5 6">NBRC 100340</strain>
    </source>
</reference>
<dbReference type="Proteomes" id="UP000008366">
    <property type="component" value="Unassembled WGS sequence"/>
</dbReference>
<evidence type="ECO:0000256" key="1">
    <source>
        <dbReference type="ARBA" id="ARBA00022670"/>
    </source>
</evidence>
<organism evidence="5 6">
    <name type="scientific">Kineosphaera limosa NBRC 100340</name>
    <dbReference type="NCBI Taxonomy" id="1184609"/>
    <lineage>
        <taxon>Bacteria</taxon>
        <taxon>Bacillati</taxon>
        <taxon>Actinomycetota</taxon>
        <taxon>Actinomycetes</taxon>
        <taxon>Micrococcales</taxon>
        <taxon>Dermatophilaceae</taxon>
        <taxon>Kineosphaera</taxon>
    </lineage>
</organism>
<dbReference type="RefSeq" id="WP_006593445.1">
    <property type="nucleotide sequence ID" value="NZ_BAHD01000052.1"/>
</dbReference>
<dbReference type="Gene3D" id="3.40.630.10">
    <property type="entry name" value="Zn peptidases"/>
    <property type="match status" value="1"/>
</dbReference>
<keyword evidence="1" id="KW-0645">Protease</keyword>
<sequence>MNADDPTAPALDPQRLADLRRRVADLLPDVLTDLADLARIPSVSAPSFDPAPVAASAERVAELLAGAGANVQVVRAGDGHPAVIGRVDGPPGSPTVLLYAHHDVQPPGSDDDWDSPPFEPTRRGDRFFGRGVADDKAGVMAHVAALRVFEGRPPVNVIVFVEGEEEAGSRSLPALLAEHHDALACDALVIADSGNWDIGTPALTTTLRGNVRVEVTVRTLDHGLHSGMFGGVVPDAITAMCRLLATLHDERGEVAVAGLTARDDTAVDYDEARVRAESGVLEGVDLLGSGSYTSRLWTKPALTVIGIDAPSVDQAANLLTPSCRAKVSMRIAPDQDPQAALAALTEHLQTNAPWGAQVEVGGPDVGSGVTTTTDGPYVAAARAAFADAWQRQPVDMGIGGSIPFIAQFAEAFPQATILVTGVEDPDTRAHGANESLHVPEFERVALAEAVLLERIGELGSNAGTAS</sequence>
<dbReference type="eggNOG" id="COG0624">
    <property type="taxonomic scope" value="Bacteria"/>
</dbReference>
<keyword evidence="6" id="KW-1185">Reference proteome</keyword>
<dbReference type="PANTHER" id="PTHR43270:SF12">
    <property type="entry name" value="SUCCINYL-DIAMINOPIMELATE DESUCCINYLASE"/>
    <property type="match status" value="1"/>
</dbReference>
<dbReference type="Pfam" id="PF07687">
    <property type="entry name" value="M20_dimer"/>
    <property type="match status" value="1"/>
</dbReference>
<dbReference type="InterPro" id="IPR002933">
    <property type="entry name" value="Peptidase_M20"/>
</dbReference>
<evidence type="ECO:0000259" key="4">
    <source>
        <dbReference type="Pfam" id="PF07687"/>
    </source>
</evidence>
<accession>K6VL26</accession>
<dbReference type="STRING" id="1184609.KILIM_052_00110"/>
<gene>
    <name evidence="5" type="ORF">KILIM_052_00110</name>
</gene>
<dbReference type="NCBIfam" id="NF005914">
    <property type="entry name" value="PRK07907.1"/>
    <property type="match status" value="1"/>
</dbReference>
<dbReference type="InterPro" id="IPR051458">
    <property type="entry name" value="Cyt/Met_Dipeptidase"/>
</dbReference>
<dbReference type="GO" id="GO:0046872">
    <property type="term" value="F:metal ion binding"/>
    <property type="evidence" value="ECO:0007669"/>
    <property type="project" value="UniProtKB-KW"/>
</dbReference>